<dbReference type="EMBL" id="CALNXJ010000001">
    <property type="protein sequence ID" value="CAH3031350.1"/>
    <property type="molecule type" value="Genomic_DNA"/>
</dbReference>
<dbReference type="AlphaFoldDB" id="A0AAU9VK23"/>
<dbReference type="Proteomes" id="UP001159428">
    <property type="component" value="Unassembled WGS sequence"/>
</dbReference>
<sequence>MLLRKKGEDGAALERFSIFLESCKGAVSGSRYRLRFDQLGNTQKLVLKLPYNLREGWLRAPNDIIELQSKPVDFSDLIAFVDLEASIVTNPVFDRISDSVNPATGQRSCGGKTALKEPENFSFLTQIDGCECSPKRDRPA</sequence>
<evidence type="ECO:0000313" key="1">
    <source>
        <dbReference type="EMBL" id="CAH3031350.1"/>
    </source>
</evidence>
<comment type="caution">
    <text evidence="1">The sequence shown here is derived from an EMBL/GenBank/DDBJ whole genome shotgun (WGS) entry which is preliminary data.</text>
</comment>
<proteinExistence type="predicted"/>
<gene>
    <name evidence="1" type="ORF">PMEA_00000044</name>
</gene>
<accession>A0AAU9VK23</accession>
<evidence type="ECO:0000313" key="2">
    <source>
        <dbReference type="Proteomes" id="UP001159428"/>
    </source>
</evidence>
<protein>
    <submittedName>
        <fullName evidence="1">Uncharacterized protein</fullName>
    </submittedName>
</protein>
<name>A0AAU9VK23_9CNID</name>
<dbReference type="PANTHER" id="PTHR47331">
    <property type="entry name" value="PHD-TYPE DOMAIN-CONTAINING PROTEIN"/>
    <property type="match status" value="1"/>
</dbReference>
<organism evidence="1 2">
    <name type="scientific">Pocillopora meandrina</name>
    <dbReference type="NCBI Taxonomy" id="46732"/>
    <lineage>
        <taxon>Eukaryota</taxon>
        <taxon>Metazoa</taxon>
        <taxon>Cnidaria</taxon>
        <taxon>Anthozoa</taxon>
        <taxon>Hexacorallia</taxon>
        <taxon>Scleractinia</taxon>
        <taxon>Astrocoeniina</taxon>
        <taxon>Pocilloporidae</taxon>
        <taxon>Pocillopora</taxon>
    </lineage>
</organism>
<keyword evidence="2" id="KW-1185">Reference proteome</keyword>
<reference evidence="1 2" key="1">
    <citation type="submission" date="2022-05" db="EMBL/GenBank/DDBJ databases">
        <authorList>
            <consortium name="Genoscope - CEA"/>
            <person name="William W."/>
        </authorList>
    </citation>
    <scope>NUCLEOTIDE SEQUENCE [LARGE SCALE GENOMIC DNA]</scope>
</reference>